<proteinExistence type="inferred from homology"/>
<protein>
    <submittedName>
        <fullName evidence="5">LCP family protein required for cell wall assembly</fullName>
    </submittedName>
</protein>
<accession>A0ABU1UL91</accession>
<gene>
    <name evidence="5" type="ORF">J2X11_000782</name>
</gene>
<dbReference type="Pfam" id="PF03816">
    <property type="entry name" value="LytR_cpsA_psr"/>
    <property type="match status" value="1"/>
</dbReference>
<keyword evidence="3" id="KW-0472">Membrane</keyword>
<dbReference type="NCBIfam" id="TIGR00350">
    <property type="entry name" value="lytR_cpsA_psr"/>
    <property type="match status" value="1"/>
</dbReference>
<evidence type="ECO:0000313" key="6">
    <source>
        <dbReference type="Proteomes" id="UP001257739"/>
    </source>
</evidence>
<evidence type="ECO:0000256" key="3">
    <source>
        <dbReference type="SAM" id="Phobius"/>
    </source>
</evidence>
<evidence type="ECO:0000256" key="2">
    <source>
        <dbReference type="SAM" id="MobiDB-lite"/>
    </source>
</evidence>
<name>A0ABU1UL91_9ACTN</name>
<dbReference type="Proteomes" id="UP001257739">
    <property type="component" value="Unassembled WGS sequence"/>
</dbReference>
<feature type="domain" description="Cell envelope-related transcriptional attenuator" evidence="4">
    <location>
        <begin position="116"/>
        <end position="265"/>
    </location>
</feature>
<evidence type="ECO:0000256" key="1">
    <source>
        <dbReference type="ARBA" id="ARBA00006068"/>
    </source>
</evidence>
<comment type="caution">
    <text evidence="5">The sequence shown here is derived from an EMBL/GenBank/DDBJ whole genome shotgun (WGS) entry which is preliminary data.</text>
</comment>
<sequence>MASRRERRYGEAGKRRAGGQPFRRRHRKLLITLFTLLIVVPIVGGASYAYMLNSKLNNVSKLPSSKDTNRPDPDKGKSLNILLLGSDKGKKISGQPSGTSIGEDAKADEWPIGKYRSDTLMIVHISSNRKHVYLTSIPRDTFTTIYDADGRPQHQGKINAAFSEFGPLGAISTIEHLTNLRMEHLAIIDWAGFRELSSAVGGVPVTIPKAFYDPKQKIQWEAGPQVLEGKLALAYVRTRYGLLRGDFDRIARQQNFLRALMKKILDKGTMTNPVKLINTVSALTENLTVDAEWSAGDMRGLALSLRGTEAKDVRFLTAPIAGTETIAVYGSIVRLNEQKALQLWDALRKDSVSAYIKANPDDVLPAPDEVR</sequence>
<dbReference type="RefSeq" id="WP_309966990.1">
    <property type="nucleotide sequence ID" value="NZ_JAVDWH010000001.1"/>
</dbReference>
<dbReference type="Gene3D" id="3.40.630.190">
    <property type="entry name" value="LCP protein"/>
    <property type="match status" value="1"/>
</dbReference>
<feature type="region of interest" description="Disordered" evidence="2">
    <location>
        <begin position="1"/>
        <end position="20"/>
    </location>
</feature>
<evidence type="ECO:0000313" key="5">
    <source>
        <dbReference type="EMBL" id="MDR7085943.1"/>
    </source>
</evidence>
<dbReference type="InterPro" id="IPR004474">
    <property type="entry name" value="LytR_CpsA_psr"/>
</dbReference>
<dbReference type="PANTHER" id="PTHR33392">
    <property type="entry name" value="POLYISOPRENYL-TEICHOIC ACID--PEPTIDOGLYCAN TEICHOIC ACID TRANSFERASE TAGU"/>
    <property type="match status" value="1"/>
</dbReference>
<organism evidence="5 6">
    <name type="scientific">Aeromicrobium panaciterrae</name>
    <dbReference type="NCBI Taxonomy" id="363861"/>
    <lineage>
        <taxon>Bacteria</taxon>
        <taxon>Bacillati</taxon>
        <taxon>Actinomycetota</taxon>
        <taxon>Actinomycetes</taxon>
        <taxon>Propionibacteriales</taxon>
        <taxon>Nocardioidaceae</taxon>
        <taxon>Aeromicrobium</taxon>
    </lineage>
</organism>
<comment type="similarity">
    <text evidence="1">Belongs to the LytR/CpsA/Psr (LCP) family.</text>
</comment>
<reference evidence="5 6" key="1">
    <citation type="submission" date="2023-07" db="EMBL/GenBank/DDBJ databases">
        <title>Sorghum-associated microbial communities from plants grown in Nebraska, USA.</title>
        <authorList>
            <person name="Schachtman D."/>
        </authorList>
    </citation>
    <scope>NUCLEOTIDE SEQUENCE [LARGE SCALE GENOMIC DNA]</scope>
    <source>
        <strain evidence="5 6">BE248</strain>
    </source>
</reference>
<dbReference type="InterPro" id="IPR050922">
    <property type="entry name" value="LytR/CpsA/Psr_CW_biosynth"/>
</dbReference>
<evidence type="ECO:0000259" key="4">
    <source>
        <dbReference type="Pfam" id="PF03816"/>
    </source>
</evidence>
<keyword evidence="3" id="KW-0812">Transmembrane</keyword>
<dbReference type="PANTHER" id="PTHR33392:SF6">
    <property type="entry name" value="POLYISOPRENYL-TEICHOIC ACID--PEPTIDOGLYCAN TEICHOIC ACID TRANSFERASE TAGU"/>
    <property type="match status" value="1"/>
</dbReference>
<feature type="region of interest" description="Disordered" evidence="2">
    <location>
        <begin position="60"/>
        <end position="79"/>
    </location>
</feature>
<feature type="transmembrane region" description="Helical" evidence="3">
    <location>
        <begin position="29"/>
        <end position="51"/>
    </location>
</feature>
<keyword evidence="6" id="KW-1185">Reference proteome</keyword>
<feature type="compositionally biased region" description="Basic and acidic residues" evidence="2">
    <location>
        <begin position="67"/>
        <end position="77"/>
    </location>
</feature>
<keyword evidence="3" id="KW-1133">Transmembrane helix</keyword>
<dbReference type="EMBL" id="JAVDWH010000001">
    <property type="protein sequence ID" value="MDR7085943.1"/>
    <property type="molecule type" value="Genomic_DNA"/>
</dbReference>